<dbReference type="AlphaFoldDB" id="A0A059G9J8"/>
<evidence type="ECO:0000313" key="7">
    <source>
        <dbReference type="Proteomes" id="UP000024942"/>
    </source>
</evidence>
<evidence type="ECO:0000256" key="1">
    <source>
        <dbReference type="ARBA" id="ARBA00022737"/>
    </source>
</evidence>
<dbReference type="PANTHER" id="PTHR44227">
    <property type="match status" value="1"/>
</dbReference>
<dbReference type="SUPFAM" id="SSF48452">
    <property type="entry name" value="TPR-like"/>
    <property type="match status" value="1"/>
</dbReference>
<proteinExistence type="predicted"/>
<keyword evidence="5" id="KW-0732">Signal</keyword>
<dbReference type="RefSeq" id="WP_051624586.1">
    <property type="nucleotide sequence ID" value="NZ_ARYL01000007.1"/>
</dbReference>
<evidence type="ECO:0000256" key="2">
    <source>
        <dbReference type="ARBA" id="ARBA00022803"/>
    </source>
</evidence>
<dbReference type="Pfam" id="PF13432">
    <property type="entry name" value="TPR_16"/>
    <property type="match status" value="1"/>
</dbReference>
<accession>A0A059G9J8</accession>
<dbReference type="OrthoDB" id="422579at2"/>
<dbReference type="InterPro" id="IPR052346">
    <property type="entry name" value="O-mannosyl-transferase_TMTC"/>
</dbReference>
<dbReference type="PROSITE" id="PS51257">
    <property type="entry name" value="PROKAR_LIPOPROTEIN"/>
    <property type="match status" value="1"/>
</dbReference>
<dbReference type="PANTHER" id="PTHR44227:SF3">
    <property type="entry name" value="PROTEIN O-MANNOSYL-TRANSFERASE TMTC4"/>
    <property type="match status" value="1"/>
</dbReference>
<feature type="repeat" description="TPR" evidence="3">
    <location>
        <begin position="147"/>
        <end position="180"/>
    </location>
</feature>
<dbReference type="Gene3D" id="1.25.40.10">
    <property type="entry name" value="Tetratricopeptide repeat domain"/>
    <property type="match status" value="1"/>
</dbReference>
<name>A0A059G9J8_9PROT</name>
<dbReference type="STRING" id="1280953.HOC_06453"/>
<dbReference type="SMART" id="SM00028">
    <property type="entry name" value="TPR"/>
    <property type="match status" value="2"/>
</dbReference>
<keyword evidence="7" id="KW-1185">Reference proteome</keyword>
<organism evidence="6 7">
    <name type="scientific">Hyphomonas oceanitis SCH89</name>
    <dbReference type="NCBI Taxonomy" id="1280953"/>
    <lineage>
        <taxon>Bacteria</taxon>
        <taxon>Pseudomonadati</taxon>
        <taxon>Pseudomonadota</taxon>
        <taxon>Alphaproteobacteria</taxon>
        <taxon>Hyphomonadales</taxon>
        <taxon>Hyphomonadaceae</taxon>
        <taxon>Hyphomonas</taxon>
    </lineage>
</organism>
<comment type="caution">
    <text evidence="6">The sequence shown here is derived from an EMBL/GenBank/DDBJ whole genome shotgun (WGS) entry which is preliminary data.</text>
</comment>
<dbReference type="InterPro" id="IPR014596">
    <property type="entry name" value="UCP035836"/>
</dbReference>
<dbReference type="PIRSF" id="PIRSF035836">
    <property type="entry name" value="UCP035836"/>
    <property type="match status" value="1"/>
</dbReference>
<protein>
    <submittedName>
        <fullName evidence="6">Uncharacterized protein</fullName>
    </submittedName>
</protein>
<feature type="chain" id="PRO_5001573406" evidence="5">
    <location>
        <begin position="24"/>
        <end position="322"/>
    </location>
</feature>
<dbReference type="PROSITE" id="PS50005">
    <property type="entry name" value="TPR"/>
    <property type="match status" value="2"/>
</dbReference>
<dbReference type="eggNOG" id="COG5010">
    <property type="taxonomic scope" value="Bacteria"/>
</dbReference>
<feature type="region of interest" description="Disordered" evidence="4">
    <location>
        <begin position="271"/>
        <end position="322"/>
    </location>
</feature>
<keyword evidence="1" id="KW-0677">Repeat</keyword>
<feature type="repeat" description="TPR" evidence="3">
    <location>
        <begin position="113"/>
        <end position="146"/>
    </location>
</feature>
<gene>
    <name evidence="6" type="ORF">HOC_06453</name>
</gene>
<dbReference type="Pfam" id="PF13181">
    <property type="entry name" value="TPR_8"/>
    <property type="match status" value="1"/>
</dbReference>
<keyword evidence="2 3" id="KW-0802">TPR repeat</keyword>
<evidence type="ECO:0000256" key="4">
    <source>
        <dbReference type="SAM" id="MobiDB-lite"/>
    </source>
</evidence>
<feature type="signal peptide" evidence="5">
    <location>
        <begin position="1"/>
        <end position="23"/>
    </location>
</feature>
<dbReference type="PATRIC" id="fig|1280953.3.peg.1305"/>
<dbReference type="InterPro" id="IPR011990">
    <property type="entry name" value="TPR-like_helical_dom_sf"/>
</dbReference>
<dbReference type="InterPro" id="IPR019734">
    <property type="entry name" value="TPR_rpt"/>
</dbReference>
<reference evidence="6 7" key="1">
    <citation type="journal article" date="2014" name="Antonie Van Leeuwenhoek">
        <title>Hyphomonas beringensis sp. nov. and Hyphomonas chukchiensis sp. nov., isolated from surface seawater of the Bering Sea and Chukchi Sea.</title>
        <authorList>
            <person name="Li C."/>
            <person name="Lai Q."/>
            <person name="Li G."/>
            <person name="Dong C."/>
            <person name="Wang J."/>
            <person name="Liao Y."/>
            <person name="Shao Z."/>
        </authorList>
    </citation>
    <scope>NUCLEOTIDE SEQUENCE [LARGE SCALE GENOMIC DNA]</scope>
    <source>
        <strain evidence="6 7">SCH89</strain>
    </source>
</reference>
<dbReference type="EMBL" id="ARYL01000007">
    <property type="protein sequence ID" value="KDA03255.1"/>
    <property type="molecule type" value="Genomic_DNA"/>
</dbReference>
<evidence type="ECO:0000256" key="3">
    <source>
        <dbReference type="PROSITE-ProRule" id="PRU00339"/>
    </source>
</evidence>
<evidence type="ECO:0000313" key="6">
    <source>
        <dbReference type="EMBL" id="KDA03255.1"/>
    </source>
</evidence>
<sequence length="322" mass="34201">MSRVKTSLAILALVLAATTTGCASTGSKEEKAQKAELEKAMAEAMKPAGPEEVAAANRADPLTKANFWSKEHAKDPENLETAITFAKALRDIGSDDRAVDVLSQVLVVHPDSAELLMVLGRALSTKQDFSAAIQAYSQAATLEPERAEAWAAMGTAFDQIDRHADAQAAYDRALSIEPNRTSTLTNYGLSLALAGDLAGAEAKLRLADAQPDTNTRVKENLALVLGLQGKYAEMKEASGGNAPPRIVEQNAELLREMVQPTRTWEALAEHAELGKLPPAPMPPRIAGSDSERPQAATSIPVTDAPAAMPDSSDTGLRLRRAN</sequence>
<evidence type="ECO:0000256" key="5">
    <source>
        <dbReference type="SAM" id="SignalP"/>
    </source>
</evidence>
<dbReference type="Proteomes" id="UP000024942">
    <property type="component" value="Unassembled WGS sequence"/>
</dbReference>